<dbReference type="OrthoDB" id="373087at2"/>
<evidence type="ECO:0000313" key="1">
    <source>
        <dbReference type="EMBL" id="AFG37849.1"/>
    </source>
</evidence>
<gene>
    <name evidence="1" type="ordered locus">Spiaf_1792</name>
</gene>
<evidence type="ECO:0008006" key="3">
    <source>
        <dbReference type="Google" id="ProtNLM"/>
    </source>
</evidence>
<reference evidence="2" key="1">
    <citation type="journal article" date="2013" name="Stand. Genomic Sci.">
        <title>Complete genome sequence of the halophilic bacterium Spirochaeta africana type strain (Z-7692(T)) from the alkaline Lake Magadi in the East African Rift.</title>
        <authorList>
            <person name="Liolos K."/>
            <person name="Abt B."/>
            <person name="Scheuner C."/>
            <person name="Teshima H."/>
            <person name="Held B."/>
            <person name="Lapidus A."/>
            <person name="Nolan M."/>
            <person name="Lucas S."/>
            <person name="Deshpande S."/>
            <person name="Cheng J.F."/>
            <person name="Tapia R."/>
            <person name="Goodwin L.A."/>
            <person name="Pitluck S."/>
            <person name="Pagani I."/>
            <person name="Ivanova N."/>
            <person name="Mavromatis K."/>
            <person name="Mikhailova N."/>
            <person name="Huntemann M."/>
            <person name="Pati A."/>
            <person name="Chen A."/>
            <person name="Palaniappan K."/>
            <person name="Land M."/>
            <person name="Rohde M."/>
            <person name="Tindall B.J."/>
            <person name="Detter J.C."/>
            <person name="Goker M."/>
            <person name="Bristow J."/>
            <person name="Eisen J.A."/>
            <person name="Markowitz V."/>
            <person name="Hugenholtz P."/>
            <person name="Woyke T."/>
            <person name="Klenk H.P."/>
            <person name="Kyrpides N.C."/>
        </authorList>
    </citation>
    <scope>NUCLEOTIDE SEQUENCE</scope>
    <source>
        <strain evidence="2">ATCC 700263 / DSM 8902 / Z-7692</strain>
    </source>
</reference>
<dbReference type="STRING" id="889378.Spiaf_1792"/>
<dbReference type="Proteomes" id="UP000007383">
    <property type="component" value="Chromosome"/>
</dbReference>
<keyword evidence="2" id="KW-1185">Reference proteome</keyword>
<dbReference type="RefSeq" id="WP_014455832.1">
    <property type="nucleotide sequence ID" value="NC_017098.1"/>
</dbReference>
<accession>H9UK06</accession>
<protein>
    <recommendedName>
        <fullName evidence="3">NlpC/P60 domain-containing protein</fullName>
    </recommendedName>
</protein>
<dbReference type="AlphaFoldDB" id="H9UK06"/>
<dbReference type="HOGENOM" id="CLU_310766_0_0_12"/>
<organism evidence="1 2">
    <name type="scientific">Spirochaeta africana (strain ATCC 700263 / DSM 8902 / Z-7692)</name>
    <dbReference type="NCBI Taxonomy" id="889378"/>
    <lineage>
        <taxon>Bacteria</taxon>
        <taxon>Pseudomonadati</taxon>
        <taxon>Spirochaetota</taxon>
        <taxon>Spirochaetia</taxon>
        <taxon>Spirochaetales</taxon>
        <taxon>Spirochaetaceae</taxon>
        <taxon>Spirochaeta</taxon>
    </lineage>
</organism>
<dbReference type="PATRIC" id="fig|889378.3.peg.1781"/>
<dbReference type="KEGG" id="sfc:Spiaf_1792"/>
<evidence type="ECO:0000313" key="2">
    <source>
        <dbReference type="Proteomes" id="UP000007383"/>
    </source>
</evidence>
<name>H9UK06_SPIAZ</name>
<proteinExistence type="predicted"/>
<dbReference type="EMBL" id="CP003282">
    <property type="protein sequence ID" value="AFG37849.1"/>
    <property type="molecule type" value="Genomic_DNA"/>
</dbReference>
<sequence>MKELSVLICLLISGTSICLWARGSSEPSTQPPPVYGTQLITREQPHVQELQLFSAGTPWQAARLTIDISGTDLDWQELHTRRQLRSIRYAAVSDAHARELIATAASVQHFSSDQPGSLIIPAIEHQPRTLVVYRPPGRSLLLTAAPRPERFVGEQELLRAIAAQNPAHPTAAHAVIQTLFAGGINDPVHRRELMAAIARGLPIARDHLARPYISGLHHLYGADACPYLTAYLEQLHTTAYPVLAGFHQQTRTAPPIPRRSITASEGQQLADAALRLLPGTTADQYPPSEQPAAVVPPPVAAELSPGIETLLQAAPAALETCTTIITDLHSLRAGDILVTTEGTLAVVTDTNSPVTCPASPDIGCVSGVTFRAGIFSLEKFCRPECDGSGVSPPDYHARRIAVPLEDSPPGSMPDTPAWDVLIPRPGKLDVRIEGLHPAVPIHLPNTGIPQPLPGIVRLQFDGSRHPAIGKIAVQPAAPIDPWYLDQPPDALRPANIWRNSGTGISLGVQLAAADTIEHIEIARFTRQDEARIHQEAGVPQAAPYRVIPNSQLFTDDWVGIAGAGLYLEPDPDGYILTYQHPDGRRSTGFTAAVLDGAHPGDDFRLGFSLLGMTAHAPTILSIIDTKALWRAHAYLGPNRISDRYHWEQDAWGRRNTWLDSWRSLDELATHSRELPAENYTWISSATQHGAVAYDYDGSDTPEGFYRKLTAIRQLHSSFGLDQHSQAPGRDWASYLRHIDHLALQSGMTRGELEYQFGPPPADDALPWALQVVPFAGSYPYVPGWTEHLRRLGRFPNDQLLGRFGAGVDCVALVQHAFSYPGAPYRWTRQHRLNERYDWTTPHPQPRRYPYSTTEDRGLAAVITRRASFGSPPNLHLVKPGDIVFYPGHLMMVSHIQPPPEGTPIREEDIVLVEATYTNIPFVGSAKASRSLSSLFPEHWVVLRLVY</sequence>